<sequence length="328" mass="36703">MDPPELMDELVEEVLLRVPPDDPATLARAALVAKRWCRLVPMLGFLCDPDAEADDRGFHPTSSFRPPRADRRGLRVHDTRHGRVLLHKHPYYHGAVSLVVWDPITGERRELPRLPREATRRSWKATVLCTAAAAAGDCDHLDCHRGPFVVVFVGTDNDEMFSCVFSSEAGTWSNPVFAQHPGHRLGWGRSALVGNVLYMLFQKKKKRILKYDLSTGQKSVIKVPPVRTTKVSKPYVPIELMTMEDGRLGFARVVRSRLFLWSTNAEGARWELREVIELKDLLPLEDPIAAATPNLVGFAEGVGVIFLTVGLGTFALDVKFNRVAKVHS</sequence>
<keyword evidence="3" id="KW-1185">Reference proteome</keyword>
<dbReference type="PANTHER" id="PTHR32133">
    <property type="entry name" value="OS07G0120400 PROTEIN"/>
    <property type="match status" value="1"/>
</dbReference>
<gene>
    <name evidence="2" type="ORF">EJB05_13965</name>
</gene>
<dbReference type="InterPro" id="IPR036047">
    <property type="entry name" value="F-box-like_dom_sf"/>
</dbReference>
<dbReference type="SUPFAM" id="SSF50965">
    <property type="entry name" value="Galactose oxidase, central domain"/>
    <property type="match status" value="1"/>
</dbReference>
<evidence type="ECO:0000313" key="2">
    <source>
        <dbReference type="EMBL" id="TVU40498.1"/>
    </source>
</evidence>
<dbReference type="OrthoDB" id="693065at2759"/>
<name>A0A5J9VX61_9POAL</name>
<reference evidence="2 3" key="1">
    <citation type="journal article" date="2019" name="Sci. Rep.">
        <title>A high-quality genome of Eragrostis curvula grass provides insights into Poaceae evolution and supports new strategies to enhance forage quality.</title>
        <authorList>
            <person name="Carballo J."/>
            <person name="Santos B.A.C.M."/>
            <person name="Zappacosta D."/>
            <person name="Garbus I."/>
            <person name="Selva J.P."/>
            <person name="Gallo C.A."/>
            <person name="Diaz A."/>
            <person name="Albertini E."/>
            <person name="Caccamo M."/>
            <person name="Echenique V."/>
        </authorList>
    </citation>
    <scope>NUCLEOTIDE SEQUENCE [LARGE SCALE GENOMIC DNA]</scope>
    <source>
        <strain evidence="3">cv. Victoria</strain>
        <tissue evidence="2">Leaf</tissue>
    </source>
</reference>
<comment type="caution">
    <text evidence="2">The sequence shown here is derived from an EMBL/GenBank/DDBJ whole genome shotgun (WGS) entry which is preliminary data.</text>
</comment>
<dbReference type="Proteomes" id="UP000324897">
    <property type="component" value="Chromosome 4"/>
</dbReference>
<dbReference type="Gramene" id="TVU40498">
    <property type="protein sequence ID" value="TVU40498"/>
    <property type="gene ID" value="EJB05_13965"/>
</dbReference>
<dbReference type="EMBL" id="RWGY01000007">
    <property type="protein sequence ID" value="TVU40498.1"/>
    <property type="molecule type" value="Genomic_DNA"/>
</dbReference>
<feature type="domain" description="F-box protein AT5G49610-like beta-propeller" evidence="1">
    <location>
        <begin position="76"/>
        <end position="327"/>
    </location>
</feature>
<feature type="non-terminal residue" evidence="2">
    <location>
        <position position="1"/>
    </location>
</feature>
<evidence type="ECO:0000259" key="1">
    <source>
        <dbReference type="Pfam" id="PF23635"/>
    </source>
</evidence>
<evidence type="ECO:0000313" key="3">
    <source>
        <dbReference type="Proteomes" id="UP000324897"/>
    </source>
</evidence>
<dbReference type="SUPFAM" id="SSF81383">
    <property type="entry name" value="F-box domain"/>
    <property type="match status" value="1"/>
</dbReference>
<dbReference type="Pfam" id="PF23635">
    <property type="entry name" value="Beta-prop_AT5G49610-like"/>
    <property type="match status" value="1"/>
</dbReference>
<protein>
    <recommendedName>
        <fullName evidence="1">F-box protein AT5G49610-like beta-propeller domain-containing protein</fullName>
    </recommendedName>
</protein>
<proteinExistence type="predicted"/>
<dbReference type="InterPro" id="IPR011043">
    <property type="entry name" value="Gal_Oxase/kelch_b-propeller"/>
</dbReference>
<dbReference type="InterPro" id="IPR056594">
    <property type="entry name" value="AT5G49610-like_b-prop"/>
</dbReference>
<dbReference type="AlphaFoldDB" id="A0A5J9VX61"/>
<accession>A0A5J9VX61</accession>
<dbReference type="PANTHER" id="PTHR32133:SF386">
    <property type="entry name" value="F-BOX DOMAIN-CONTAINING PROTEIN"/>
    <property type="match status" value="1"/>
</dbReference>
<organism evidence="2 3">
    <name type="scientific">Eragrostis curvula</name>
    <name type="common">weeping love grass</name>
    <dbReference type="NCBI Taxonomy" id="38414"/>
    <lineage>
        <taxon>Eukaryota</taxon>
        <taxon>Viridiplantae</taxon>
        <taxon>Streptophyta</taxon>
        <taxon>Embryophyta</taxon>
        <taxon>Tracheophyta</taxon>
        <taxon>Spermatophyta</taxon>
        <taxon>Magnoliopsida</taxon>
        <taxon>Liliopsida</taxon>
        <taxon>Poales</taxon>
        <taxon>Poaceae</taxon>
        <taxon>PACMAD clade</taxon>
        <taxon>Chloridoideae</taxon>
        <taxon>Eragrostideae</taxon>
        <taxon>Eragrostidinae</taxon>
        <taxon>Eragrostis</taxon>
    </lineage>
</organism>